<feature type="compositionally biased region" description="Basic and acidic residues" evidence="1">
    <location>
        <begin position="57"/>
        <end position="70"/>
    </location>
</feature>
<comment type="caution">
    <text evidence="2">The sequence shown here is derived from an EMBL/GenBank/DDBJ whole genome shotgun (WGS) entry which is preliminary data.</text>
</comment>
<reference evidence="2 3" key="1">
    <citation type="journal article" date="2024" name="Science">
        <title>Giant polyketide synthase enzymes in the biosynthesis of giant marine polyether toxins.</title>
        <authorList>
            <person name="Fallon T.R."/>
            <person name="Shende V.V."/>
            <person name="Wierzbicki I.H."/>
            <person name="Pendleton A.L."/>
            <person name="Watervoot N.F."/>
            <person name="Auber R.P."/>
            <person name="Gonzalez D.J."/>
            <person name="Wisecaver J.H."/>
            <person name="Moore B.S."/>
        </authorList>
    </citation>
    <scope>NUCLEOTIDE SEQUENCE [LARGE SCALE GENOMIC DNA]</scope>
    <source>
        <strain evidence="2 3">12B1</strain>
    </source>
</reference>
<dbReference type="EMBL" id="JBGBPQ010000003">
    <property type="protein sequence ID" value="KAL1527208.1"/>
    <property type="molecule type" value="Genomic_DNA"/>
</dbReference>
<protein>
    <recommendedName>
        <fullName evidence="4">Ribosome biogenesis protein NOP53</fullName>
    </recommendedName>
</protein>
<evidence type="ECO:0008006" key="4">
    <source>
        <dbReference type="Google" id="ProtNLM"/>
    </source>
</evidence>
<proteinExistence type="predicted"/>
<evidence type="ECO:0000256" key="1">
    <source>
        <dbReference type="SAM" id="MobiDB-lite"/>
    </source>
</evidence>
<dbReference type="Proteomes" id="UP001515480">
    <property type="component" value="Unassembled WGS sequence"/>
</dbReference>
<feature type="compositionally biased region" description="Low complexity" evidence="1">
    <location>
        <begin position="89"/>
        <end position="103"/>
    </location>
</feature>
<sequence length="242" mass="25426">MGKARKQSLASRKRAKDFSSALAENAYAYDPRTVEKFDDAAIPRSMRTLMRSMQLLKEGKPTLHRSREDLPSPAGPSARGGKKRKRGATDPPADAAGAVADAAPRQRRQEEEARPARSAPQARAAPQAGKAAAAAARPAARARRPAKAGPSFGETNERPPELLLSGKLAAKAAKAANEAKAAREAKAVKAAAAVTSAQSRALELQRAAVLQNYASARAKRAGGEAARGAPRQFAAPFMSFPT</sequence>
<keyword evidence="3" id="KW-1185">Reference proteome</keyword>
<evidence type="ECO:0000313" key="3">
    <source>
        <dbReference type="Proteomes" id="UP001515480"/>
    </source>
</evidence>
<accession>A0AB34JYD3</accession>
<feature type="region of interest" description="Disordered" evidence="1">
    <location>
        <begin position="52"/>
        <end position="162"/>
    </location>
</feature>
<name>A0AB34JYD3_PRYPA</name>
<dbReference type="AlphaFoldDB" id="A0AB34JYD3"/>
<evidence type="ECO:0000313" key="2">
    <source>
        <dbReference type="EMBL" id="KAL1527208.1"/>
    </source>
</evidence>
<gene>
    <name evidence="2" type="ORF">AB1Y20_015887</name>
</gene>
<feature type="compositionally biased region" description="Basic residues" evidence="1">
    <location>
        <begin position="1"/>
        <end position="15"/>
    </location>
</feature>
<organism evidence="2 3">
    <name type="scientific">Prymnesium parvum</name>
    <name type="common">Toxic golden alga</name>
    <dbReference type="NCBI Taxonomy" id="97485"/>
    <lineage>
        <taxon>Eukaryota</taxon>
        <taxon>Haptista</taxon>
        <taxon>Haptophyta</taxon>
        <taxon>Prymnesiophyceae</taxon>
        <taxon>Prymnesiales</taxon>
        <taxon>Prymnesiaceae</taxon>
        <taxon>Prymnesium</taxon>
    </lineage>
</organism>
<feature type="region of interest" description="Disordered" evidence="1">
    <location>
        <begin position="1"/>
        <end position="32"/>
    </location>
</feature>
<feature type="compositionally biased region" description="Low complexity" evidence="1">
    <location>
        <begin position="116"/>
        <end position="139"/>
    </location>
</feature>